<evidence type="ECO:0000256" key="10">
    <source>
        <dbReference type="ARBA" id="ARBA00048473"/>
    </source>
</evidence>
<keyword evidence="7 11" id="KW-1133">Transmembrane helix</keyword>
<dbReference type="PANTHER" id="PTHR13131:SF5">
    <property type="entry name" value="CYSTINOSIN"/>
    <property type="match status" value="1"/>
</dbReference>
<protein>
    <recommendedName>
        <fullName evidence="14">Cystinosin</fullName>
    </recommendedName>
</protein>
<keyword evidence="6" id="KW-0769">Symport</keyword>
<evidence type="ECO:0000256" key="7">
    <source>
        <dbReference type="ARBA" id="ARBA00022989"/>
    </source>
</evidence>
<keyword evidence="4 11" id="KW-0812">Transmembrane</keyword>
<evidence type="ECO:0000313" key="12">
    <source>
        <dbReference type="EMBL" id="KAK5113642.1"/>
    </source>
</evidence>
<dbReference type="SMART" id="SM00679">
    <property type="entry name" value="CTNS"/>
    <property type="match status" value="2"/>
</dbReference>
<evidence type="ECO:0000256" key="11">
    <source>
        <dbReference type="SAM" id="Phobius"/>
    </source>
</evidence>
<dbReference type="GO" id="GO:0015293">
    <property type="term" value="F:symporter activity"/>
    <property type="evidence" value="ECO:0007669"/>
    <property type="project" value="UniProtKB-KW"/>
</dbReference>
<accession>A0AAN7TPQ7</accession>
<feature type="transmembrane region" description="Helical" evidence="11">
    <location>
        <begin position="51"/>
        <end position="73"/>
    </location>
</feature>
<evidence type="ECO:0008006" key="14">
    <source>
        <dbReference type="Google" id="ProtNLM"/>
    </source>
</evidence>
<evidence type="ECO:0000256" key="1">
    <source>
        <dbReference type="ARBA" id="ARBA00004155"/>
    </source>
</evidence>
<comment type="subcellular location">
    <subcellularLocation>
        <location evidence="1">Lysosome membrane</location>
        <topology evidence="1">Multi-pass membrane protein</topology>
    </subcellularLocation>
</comment>
<proteinExistence type="inferred from homology"/>
<feature type="transmembrane region" description="Helical" evidence="11">
    <location>
        <begin position="94"/>
        <end position="112"/>
    </location>
</feature>
<dbReference type="NCBIfam" id="TIGR00951">
    <property type="entry name" value="2A43"/>
    <property type="match status" value="1"/>
</dbReference>
<reference evidence="12" key="1">
    <citation type="submission" date="2023-08" db="EMBL/GenBank/DDBJ databases">
        <title>Black Yeasts Isolated from many extreme environments.</title>
        <authorList>
            <person name="Coleine C."/>
            <person name="Stajich J.E."/>
            <person name="Selbmann L."/>
        </authorList>
    </citation>
    <scope>NUCLEOTIDE SEQUENCE</scope>
    <source>
        <strain evidence="12">CCFEE 5401</strain>
    </source>
</reference>
<keyword evidence="5" id="KW-0677">Repeat</keyword>
<dbReference type="PANTHER" id="PTHR13131">
    <property type="entry name" value="CYSTINOSIN"/>
    <property type="match status" value="1"/>
</dbReference>
<evidence type="ECO:0000313" key="13">
    <source>
        <dbReference type="Proteomes" id="UP001310890"/>
    </source>
</evidence>
<dbReference type="InterPro" id="IPR006603">
    <property type="entry name" value="PQ-loop_rpt"/>
</dbReference>
<evidence type="ECO:0000256" key="9">
    <source>
        <dbReference type="ARBA" id="ARBA00023228"/>
    </source>
</evidence>
<keyword evidence="9" id="KW-0458">Lysosome</keyword>
<feature type="transmembrane region" description="Helical" evidence="11">
    <location>
        <begin position="132"/>
        <end position="152"/>
    </location>
</feature>
<gene>
    <name evidence="12" type="ORF">LTR62_003269</name>
</gene>
<evidence type="ECO:0000256" key="4">
    <source>
        <dbReference type="ARBA" id="ARBA00022692"/>
    </source>
</evidence>
<comment type="catalytic activity">
    <reaction evidence="10">
        <text>L-cystine(out) + H(+)(out) = L-cystine(in) + H(+)(in)</text>
        <dbReference type="Rhea" id="RHEA:66172"/>
        <dbReference type="ChEBI" id="CHEBI:15378"/>
        <dbReference type="ChEBI" id="CHEBI:35491"/>
    </reaction>
    <physiologicalReaction direction="left-to-right" evidence="10">
        <dbReference type="Rhea" id="RHEA:66173"/>
    </physiologicalReaction>
</comment>
<keyword evidence="3" id="KW-0813">Transport</keyword>
<organism evidence="12 13">
    <name type="scientific">Meristemomyces frigidus</name>
    <dbReference type="NCBI Taxonomy" id="1508187"/>
    <lineage>
        <taxon>Eukaryota</taxon>
        <taxon>Fungi</taxon>
        <taxon>Dikarya</taxon>
        <taxon>Ascomycota</taxon>
        <taxon>Pezizomycotina</taxon>
        <taxon>Dothideomycetes</taxon>
        <taxon>Dothideomycetidae</taxon>
        <taxon>Mycosphaerellales</taxon>
        <taxon>Teratosphaeriaceae</taxon>
        <taxon>Meristemomyces</taxon>
    </lineage>
</organism>
<evidence type="ECO:0000256" key="2">
    <source>
        <dbReference type="ARBA" id="ARBA00006855"/>
    </source>
</evidence>
<dbReference type="Gene3D" id="1.20.1280.290">
    <property type="match status" value="2"/>
</dbReference>
<dbReference type="AlphaFoldDB" id="A0AAN7TPQ7"/>
<dbReference type="Proteomes" id="UP001310890">
    <property type="component" value="Unassembled WGS sequence"/>
</dbReference>
<dbReference type="GO" id="GO:0000324">
    <property type="term" value="C:fungal-type vacuole"/>
    <property type="evidence" value="ECO:0007669"/>
    <property type="project" value="TreeGrafter"/>
</dbReference>
<dbReference type="InterPro" id="IPR005282">
    <property type="entry name" value="LC_transporter"/>
</dbReference>
<comment type="similarity">
    <text evidence="2">Belongs to the cystinosin family.</text>
</comment>
<keyword evidence="8 11" id="KW-0472">Membrane</keyword>
<evidence type="ECO:0000256" key="8">
    <source>
        <dbReference type="ARBA" id="ARBA00023136"/>
    </source>
</evidence>
<comment type="caution">
    <text evidence="12">The sequence shown here is derived from an EMBL/GenBank/DDBJ whole genome shotgun (WGS) entry which is preliminary data.</text>
</comment>
<dbReference type="Pfam" id="PF04193">
    <property type="entry name" value="PQ-loop"/>
    <property type="match status" value="2"/>
</dbReference>
<name>A0AAN7TPQ7_9PEZI</name>
<dbReference type="EMBL" id="JAVRRL010000022">
    <property type="protein sequence ID" value="KAK5113642.1"/>
    <property type="molecule type" value="Genomic_DNA"/>
</dbReference>
<evidence type="ECO:0000256" key="5">
    <source>
        <dbReference type="ARBA" id="ARBA00022737"/>
    </source>
</evidence>
<feature type="transmembrane region" description="Helical" evidence="11">
    <location>
        <begin position="12"/>
        <end position="31"/>
    </location>
</feature>
<evidence type="ECO:0000256" key="6">
    <source>
        <dbReference type="ARBA" id="ARBA00022847"/>
    </source>
</evidence>
<dbReference type="GO" id="GO:0015184">
    <property type="term" value="F:L-cystine transmembrane transporter activity"/>
    <property type="evidence" value="ECO:0007669"/>
    <property type="project" value="TreeGrafter"/>
</dbReference>
<dbReference type="GO" id="GO:0005774">
    <property type="term" value="C:vacuolar membrane"/>
    <property type="evidence" value="ECO:0007669"/>
    <property type="project" value="TreeGrafter"/>
</dbReference>
<dbReference type="FunFam" id="1.20.1280.290:FF:000016">
    <property type="entry name" value="Cystinosin homolog"/>
    <property type="match status" value="1"/>
</dbReference>
<sequence length="295" mass="32777">MLSKHQQDIARTLSWLCGWLYFTAWSLSFYPQPLLNYQRRTTSGLTPDFPLLNVLGFTCYTVSTAVFLYSPVVREQYAVRHPVSPEPTVRFNDLAFGVHACIMCVVVYSQFWPKLWGWKQLAGVKRQANKTTLGLLWGSLIGVAATIVVVLAQNSHGNSRDASTWEWLDVVYSLSFVKVLLTVCKYIPQVLANFRRKSTTGWSIVQQLLDLSGGALSLTQLVIDSALQDDWSGLTGNPVKLGLANISMGFDIIFIVQHFVLYGPVEEVHSGSEVVQACGRDDERTALLVRGGSAV</sequence>
<evidence type="ECO:0000256" key="3">
    <source>
        <dbReference type="ARBA" id="ARBA00022448"/>
    </source>
</evidence>